<evidence type="ECO:0000313" key="2">
    <source>
        <dbReference type="EMBL" id="KAF3578689.1"/>
    </source>
</evidence>
<keyword evidence="3" id="KW-1185">Reference proteome</keyword>
<dbReference type="Proteomes" id="UP000266723">
    <property type="component" value="Unassembled WGS sequence"/>
</dbReference>
<proteinExistence type="predicted"/>
<accession>A0ABQ7DKV1</accession>
<comment type="caution">
    <text evidence="2">The sequence shown here is derived from an EMBL/GenBank/DDBJ whole genome shotgun (WGS) entry which is preliminary data.</text>
</comment>
<evidence type="ECO:0000313" key="3">
    <source>
        <dbReference type="Proteomes" id="UP000266723"/>
    </source>
</evidence>
<evidence type="ECO:0000256" key="1">
    <source>
        <dbReference type="SAM" id="MobiDB-lite"/>
    </source>
</evidence>
<reference evidence="2 3" key="1">
    <citation type="journal article" date="2020" name="BMC Genomics">
        <title>Intraspecific diversification of the crop wild relative Brassica cretica Lam. using demographic model selection.</title>
        <authorList>
            <person name="Kioukis A."/>
            <person name="Michalopoulou V.A."/>
            <person name="Briers L."/>
            <person name="Pirintsos S."/>
            <person name="Studholme D.J."/>
            <person name="Pavlidis P."/>
            <person name="Sarris P.F."/>
        </authorList>
    </citation>
    <scope>NUCLEOTIDE SEQUENCE [LARGE SCALE GENOMIC DNA]</scope>
    <source>
        <strain evidence="3">cv. PFS-1207/04</strain>
    </source>
</reference>
<name>A0ABQ7DKV1_BRACR</name>
<gene>
    <name evidence="2" type="ORF">DY000_02029704</name>
</gene>
<feature type="region of interest" description="Disordered" evidence="1">
    <location>
        <begin position="149"/>
        <end position="170"/>
    </location>
</feature>
<dbReference type="EMBL" id="QGKV02000649">
    <property type="protein sequence ID" value="KAF3578689.1"/>
    <property type="molecule type" value="Genomic_DNA"/>
</dbReference>
<organism evidence="2 3">
    <name type="scientific">Brassica cretica</name>
    <name type="common">Mustard</name>
    <dbReference type="NCBI Taxonomy" id="69181"/>
    <lineage>
        <taxon>Eukaryota</taxon>
        <taxon>Viridiplantae</taxon>
        <taxon>Streptophyta</taxon>
        <taxon>Embryophyta</taxon>
        <taxon>Tracheophyta</taxon>
        <taxon>Spermatophyta</taxon>
        <taxon>Magnoliopsida</taxon>
        <taxon>eudicotyledons</taxon>
        <taxon>Gunneridae</taxon>
        <taxon>Pentapetalae</taxon>
        <taxon>rosids</taxon>
        <taxon>malvids</taxon>
        <taxon>Brassicales</taxon>
        <taxon>Brassicaceae</taxon>
        <taxon>Brassiceae</taxon>
        <taxon>Brassica</taxon>
    </lineage>
</organism>
<sequence length="170" mass="19715">MMELSAGRLLIDVDSRKPLVFLRKYNHQESYCSKRIEETRAQPTKTGVFTCVQIPQDNNSHQLLVQDRNGRGGIHDRYDNRRYNDATRNQERDVYPLNVTRSDKRRYGRDDRTIRIEMGQVVEKGGSMAHLGHRLQDMEVGMLRMSTGSNNIGAKQREPMRLRGTSHKSL</sequence>
<protein>
    <submittedName>
        <fullName evidence="2">Uncharacterized protein</fullName>
    </submittedName>
</protein>